<dbReference type="InterPro" id="IPR022251">
    <property type="entry name" value="DUF3774_wound-induced"/>
</dbReference>
<comment type="caution">
    <text evidence="1">The sequence shown here is derived from an EMBL/GenBank/DDBJ whole genome shotgun (WGS) entry which is preliminary data.</text>
</comment>
<name>A0AAV0QCM4_9ROSI</name>
<protein>
    <submittedName>
        <fullName evidence="1">Uncharacterized protein</fullName>
    </submittedName>
</protein>
<dbReference type="EMBL" id="CAMGYJ010000009">
    <property type="protein sequence ID" value="CAI0542064.1"/>
    <property type="molecule type" value="Genomic_DNA"/>
</dbReference>
<evidence type="ECO:0000313" key="2">
    <source>
        <dbReference type="Proteomes" id="UP001154282"/>
    </source>
</evidence>
<gene>
    <name evidence="1" type="ORF">LITE_LOCUS42352</name>
</gene>
<dbReference type="PANTHER" id="PTHR33090">
    <property type="entry name" value="DUF3774 DOMAIN PROTEIN-RELATED"/>
    <property type="match status" value="1"/>
</dbReference>
<dbReference type="Proteomes" id="UP001154282">
    <property type="component" value="Unassembled WGS sequence"/>
</dbReference>
<sequence>MSSAAAAGKAWMVAASIGAVEALKDQGVCRWNHVRSIHHHANSKLRSLVSHPARNLSSSSSSTSAEEMVSIGGAARKTEASFDRVIGRWRESLILWMVHDNRLFTLSTESAASFPTGRLFTKIWNPIVTTHPLITTPSSTPAAACPSSPPTSFCTIPPWPSGRTTNPDGSSATNLPSPPFRLMAVVRVEK</sequence>
<evidence type="ECO:0000313" key="1">
    <source>
        <dbReference type="EMBL" id="CAI0542064.1"/>
    </source>
</evidence>
<organism evidence="1 2">
    <name type="scientific">Linum tenue</name>
    <dbReference type="NCBI Taxonomy" id="586396"/>
    <lineage>
        <taxon>Eukaryota</taxon>
        <taxon>Viridiplantae</taxon>
        <taxon>Streptophyta</taxon>
        <taxon>Embryophyta</taxon>
        <taxon>Tracheophyta</taxon>
        <taxon>Spermatophyta</taxon>
        <taxon>Magnoliopsida</taxon>
        <taxon>eudicotyledons</taxon>
        <taxon>Gunneridae</taxon>
        <taxon>Pentapetalae</taxon>
        <taxon>rosids</taxon>
        <taxon>fabids</taxon>
        <taxon>Malpighiales</taxon>
        <taxon>Linaceae</taxon>
        <taxon>Linum</taxon>
    </lineage>
</organism>
<accession>A0AAV0QCM4</accession>
<proteinExistence type="predicted"/>
<keyword evidence="2" id="KW-1185">Reference proteome</keyword>
<dbReference type="AlphaFoldDB" id="A0AAV0QCM4"/>
<reference evidence="1" key="1">
    <citation type="submission" date="2022-08" db="EMBL/GenBank/DDBJ databases">
        <authorList>
            <person name="Gutierrez-Valencia J."/>
        </authorList>
    </citation>
    <scope>NUCLEOTIDE SEQUENCE</scope>
</reference>
<dbReference type="Pfam" id="PF12609">
    <property type="entry name" value="DUF3774"/>
    <property type="match status" value="1"/>
</dbReference>